<dbReference type="AlphaFoldDB" id="A0A0L9VLP9"/>
<dbReference type="Proteomes" id="UP000053144">
    <property type="component" value="Chromosome 10"/>
</dbReference>
<organism evidence="1 2">
    <name type="scientific">Phaseolus angularis</name>
    <name type="common">Azuki bean</name>
    <name type="synonym">Vigna angularis</name>
    <dbReference type="NCBI Taxonomy" id="3914"/>
    <lineage>
        <taxon>Eukaryota</taxon>
        <taxon>Viridiplantae</taxon>
        <taxon>Streptophyta</taxon>
        <taxon>Embryophyta</taxon>
        <taxon>Tracheophyta</taxon>
        <taxon>Spermatophyta</taxon>
        <taxon>Magnoliopsida</taxon>
        <taxon>eudicotyledons</taxon>
        <taxon>Gunneridae</taxon>
        <taxon>Pentapetalae</taxon>
        <taxon>rosids</taxon>
        <taxon>fabids</taxon>
        <taxon>Fabales</taxon>
        <taxon>Fabaceae</taxon>
        <taxon>Papilionoideae</taxon>
        <taxon>50 kb inversion clade</taxon>
        <taxon>NPAAA clade</taxon>
        <taxon>indigoferoid/millettioid clade</taxon>
        <taxon>Phaseoleae</taxon>
        <taxon>Vigna</taxon>
    </lineage>
</organism>
<name>A0A0L9VLP9_PHAAN</name>
<evidence type="ECO:0000313" key="1">
    <source>
        <dbReference type="EMBL" id="KOM55837.1"/>
    </source>
</evidence>
<accession>A0A0L9VLP9</accession>
<dbReference type="EMBL" id="CM003380">
    <property type="protein sequence ID" value="KOM55837.1"/>
    <property type="molecule type" value="Genomic_DNA"/>
</dbReference>
<dbReference type="Gramene" id="KOM55837">
    <property type="protein sequence ID" value="KOM55837"/>
    <property type="gene ID" value="LR48_Vigan10g172900"/>
</dbReference>
<sequence length="155" mass="17685">MARKKDNNLIFFEEGGTCGVDVDGEPDDGEGDDEKEDVEDVLDFAPLLGILARQHQNEDGTKSCIAFWTFVELFRRQQTVIGGTTLAIQPNLFHCGVIVLKIMELWDDIQKYKGNTMPTYTTEELQQVKEQYVCEWILDVDNVRRNKVLQDLGNV</sequence>
<evidence type="ECO:0008006" key="3">
    <source>
        <dbReference type="Google" id="ProtNLM"/>
    </source>
</evidence>
<gene>
    <name evidence="1" type="ORF">LR48_Vigan10g172900</name>
</gene>
<evidence type="ECO:0000313" key="2">
    <source>
        <dbReference type="Proteomes" id="UP000053144"/>
    </source>
</evidence>
<protein>
    <recommendedName>
        <fullName evidence="3">Ubiquitin-like protease family profile domain-containing protein</fullName>
    </recommendedName>
</protein>
<proteinExistence type="predicted"/>
<reference evidence="2" key="1">
    <citation type="journal article" date="2015" name="Proc. Natl. Acad. Sci. U.S.A.">
        <title>Genome sequencing of adzuki bean (Vigna angularis) provides insight into high starch and low fat accumulation and domestication.</title>
        <authorList>
            <person name="Yang K."/>
            <person name="Tian Z."/>
            <person name="Chen C."/>
            <person name="Luo L."/>
            <person name="Zhao B."/>
            <person name="Wang Z."/>
            <person name="Yu L."/>
            <person name="Li Y."/>
            <person name="Sun Y."/>
            <person name="Li W."/>
            <person name="Chen Y."/>
            <person name="Li Y."/>
            <person name="Zhang Y."/>
            <person name="Ai D."/>
            <person name="Zhao J."/>
            <person name="Shang C."/>
            <person name="Ma Y."/>
            <person name="Wu B."/>
            <person name="Wang M."/>
            <person name="Gao L."/>
            <person name="Sun D."/>
            <person name="Zhang P."/>
            <person name="Guo F."/>
            <person name="Wang W."/>
            <person name="Li Y."/>
            <person name="Wang J."/>
            <person name="Varshney R.K."/>
            <person name="Wang J."/>
            <person name="Ling H.Q."/>
            <person name="Wan P."/>
        </authorList>
    </citation>
    <scope>NUCLEOTIDE SEQUENCE</scope>
    <source>
        <strain evidence="2">cv. Jingnong 6</strain>
    </source>
</reference>